<sequence length="403" mass="44964">MPCPSQTCGFNVSNYVRSDGSAGFVRGADLYPDKVANLMGKRLVMATFTYRPYSIVDMDAEPPVFDGTETRIALEFCKKLNASWGASVDAENEWGEIYENDTGNGILGAVAEDRAELGYGAIYLWNYEYHFVDYSVPYIRTGITCVAPRPLPLPGWLTPILPFTLTCWAAVGASVIAAALSLFLVTKATDMFSETHSDIDIGKKDKVLKKYMKDITSALFEAIPPEHSISEEKLKDLRAMIQYLPKQEHQDFYRNLYKLVSVAGSQRYTSLGDCAFNALGLLVLQTPPDERRSTRLEGPNRHVLVWLTIMFLLITTSYGSGLASILTVPRFGHPIETVPDLAASNIPWAATHPAWMFSLREGRDPLTLHITSQFRVMKSEDMERHSFMGDTAFSIERLPAGKF</sequence>
<organism evidence="9 10">
    <name type="scientific">Periplaneta americana</name>
    <name type="common">American cockroach</name>
    <name type="synonym">Blatta americana</name>
    <dbReference type="NCBI Taxonomy" id="6978"/>
    <lineage>
        <taxon>Eukaryota</taxon>
        <taxon>Metazoa</taxon>
        <taxon>Ecdysozoa</taxon>
        <taxon>Arthropoda</taxon>
        <taxon>Hexapoda</taxon>
        <taxon>Insecta</taxon>
        <taxon>Pterygota</taxon>
        <taxon>Neoptera</taxon>
        <taxon>Polyneoptera</taxon>
        <taxon>Dictyoptera</taxon>
        <taxon>Blattodea</taxon>
        <taxon>Blattoidea</taxon>
        <taxon>Blattidae</taxon>
        <taxon>Blattinae</taxon>
        <taxon>Periplaneta</taxon>
    </lineage>
</organism>
<name>A0ABQ8S5H1_PERAM</name>
<protein>
    <recommendedName>
        <fullName evidence="11">Ionotropic glutamate receptor C-terminal domain-containing protein</fullName>
    </recommendedName>
</protein>
<dbReference type="InterPro" id="IPR052192">
    <property type="entry name" value="Insect_Ionotropic_Sensory_Rcpt"/>
</dbReference>
<feature type="transmembrane region" description="Helical" evidence="8">
    <location>
        <begin position="303"/>
        <end position="326"/>
    </location>
</feature>
<evidence type="ECO:0000256" key="8">
    <source>
        <dbReference type="SAM" id="Phobius"/>
    </source>
</evidence>
<feature type="transmembrane region" description="Helical" evidence="8">
    <location>
        <begin position="160"/>
        <end position="185"/>
    </location>
</feature>
<proteinExistence type="predicted"/>
<evidence type="ECO:0008006" key="11">
    <source>
        <dbReference type="Google" id="ProtNLM"/>
    </source>
</evidence>
<reference evidence="9 10" key="1">
    <citation type="journal article" date="2022" name="Allergy">
        <title>Genome assembly and annotation of Periplaneta americana reveal a comprehensive cockroach allergen profile.</title>
        <authorList>
            <person name="Wang L."/>
            <person name="Xiong Q."/>
            <person name="Saelim N."/>
            <person name="Wang L."/>
            <person name="Nong W."/>
            <person name="Wan A.T."/>
            <person name="Shi M."/>
            <person name="Liu X."/>
            <person name="Cao Q."/>
            <person name="Hui J.H.L."/>
            <person name="Sookrung N."/>
            <person name="Leung T.F."/>
            <person name="Tungtrongchitr A."/>
            <person name="Tsui S.K.W."/>
        </authorList>
    </citation>
    <scope>NUCLEOTIDE SEQUENCE [LARGE SCALE GENOMIC DNA]</scope>
    <source>
        <strain evidence="9">PWHHKU_190912</strain>
    </source>
</reference>
<evidence type="ECO:0000256" key="2">
    <source>
        <dbReference type="ARBA" id="ARBA00022475"/>
    </source>
</evidence>
<evidence type="ECO:0000256" key="6">
    <source>
        <dbReference type="ARBA" id="ARBA00023170"/>
    </source>
</evidence>
<evidence type="ECO:0000313" key="9">
    <source>
        <dbReference type="EMBL" id="KAJ4429095.1"/>
    </source>
</evidence>
<dbReference type="SUPFAM" id="SSF53850">
    <property type="entry name" value="Periplasmic binding protein-like II"/>
    <property type="match status" value="1"/>
</dbReference>
<keyword evidence="2" id="KW-1003">Cell membrane</keyword>
<keyword evidence="6" id="KW-0675">Receptor</keyword>
<dbReference type="PANTHER" id="PTHR42643">
    <property type="entry name" value="IONOTROPIC RECEPTOR 20A-RELATED"/>
    <property type="match status" value="1"/>
</dbReference>
<keyword evidence="4 8" id="KW-1133">Transmembrane helix</keyword>
<keyword evidence="5 8" id="KW-0472">Membrane</keyword>
<comment type="caution">
    <text evidence="9">The sequence shown here is derived from an EMBL/GenBank/DDBJ whole genome shotgun (WGS) entry which is preliminary data.</text>
</comment>
<evidence type="ECO:0000313" key="10">
    <source>
        <dbReference type="Proteomes" id="UP001148838"/>
    </source>
</evidence>
<keyword evidence="10" id="KW-1185">Reference proteome</keyword>
<dbReference type="Gene3D" id="1.10.287.70">
    <property type="match status" value="1"/>
</dbReference>
<evidence type="ECO:0000256" key="4">
    <source>
        <dbReference type="ARBA" id="ARBA00022989"/>
    </source>
</evidence>
<dbReference type="EMBL" id="JAJSOF020000036">
    <property type="protein sequence ID" value="KAJ4429095.1"/>
    <property type="molecule type" value="Genomic_DNA"/>
</dbReference>
<evidence type="ECO:0000256" key="7">
    <source>
        <dbReference type="ARBA" id="ARBA00023180"/>
    </source>
</evidence>
<comment type="subcellular location">
    <subcellularLocation>
        <location evidence="1">Cell membrane</location>
        <topology evidence="1">Multi-pass membrane protein</topology>
    </subcellularLocation>
</comment>
<evidence type="ECO:0000256" key="1">
    <source>
        <dbReference type="ARBA" id="ARBA00004651"/>
    </source>
</evidence>
<accession>A0ABQ8S5H1</accession>
<keyword evidence="7" id="KW-0325">Glycoprotein</keyword>
<evidence type="ECO:0000256" key="5">
    <source>
        <dbReference type="ARBA" id="ARBA00023136"/>
    </source>
</evidence>
<dbReference type="Gene3D" id="3.40.190.10">
    <property type="entry name" value="Periplasmic binding protein-like II"/>
    <property type="match status" value="1"/>
</dbReference>
<gene>
    <name evidence="9" type="ORF">ANN_26096</name>
</gene>
<evidence type="ECO:0000256" key="3">
    <source>
        <dbReference type="ARBA" id="ARBA00022692"/>
    </source>
</evidence>
<keyword evidence="3 8" id="KW-0812">Transmembrane</keyword>
<dbReference type="PANTHER" id="PTHR42643:SF40">
    <property type="entry name" value="IONOTROPIC RECEPTOR 41A-RELATED"/>
    <property type="match status" value="1"/>
</dbReference>
<dbReference type="Proteomes" id="UP001148838">
    <property type="component" value="Unassembled WGS sequence"/>
</dbReference>